<sequence>MPDFREEKMPPETDAEMLGGFRVSTTSLTLFALQKSQPSPLITMSCVPVVDDGAEVCANCGAMASDTVKLKSCTACRLVKYCGVDCQRAHRKQHKKACKKRAAELKDEELYSQGRERN</sequence>
<evidence type="ECO:0000256" key="1">
    <source>
        <dbReference type="ARBA" id="ARBA00022723"/>
    </source>
</evidence>
<dbReference type="Gene3D" id="6.10.140.2220">
    <property type="match status" value="1"/>
</dbReference>
<keyword evidence="2 4" id="KW-0863">Zinc-finger</keyword>
<dbReference type="SUPFAM" id="SSF144232">
    <property type="entry name" value="HIT/MYND zinc finger-like"/>
    <property type="match status" value="1"/>
</dbReference>
<dbReference type="Pfam" id="PF01753">
    <property type="entry name" value="zf-MYND"/>
    <property type="match status" value="1"/>
</dbReference>
<organism evidence="6 7">
    <name type="scientific">Thalassiosira oceanica</name>
    <name type="common">Marine diatom</name>
    <dbReference type="NCBI Taxonomy" id="159749"/>
    <lineage>
        <taxon>Eukaryota</taxon>
        <taxon>Sar</taxon>
        <taxon>Stramenopiles</taxon>
        <taxon>Ochrophyta</taxon>
        <taxon>Bacillariophyta</taxon>
        <taxon>Coscinodiscophyceae</taxon>
        <taxon>Thalassiosirophycidae</taxon>
        <taxon>Thalassiosirales</taxon>
        <taxon>Thalassiosiraceae</taxon>
        <taxon>Thalassiosira</taxon>
    </lineage>
</organism>
<dbReference type="AlphaFoldDB" id="K0RPS6"/>
<evidence type="ECO:0000256" key="4">
    <source>
        <dbReference type="PROSITE-ProRule" id="PRU00134"/>
    </source>
</evidence>
<comment type="caution">
    <text evidence="6">The sequence shown here is derived from an EMBL/GenBank/DDBJ whole genome shotgun (WGS) entry which is preliminary data.</text>
</comment>
<proteinExistence type="predicted"/>
<dbReference type="InterPro" id="IPR002893">
    <property type="entry name" value="Znf_MYND"/>
</dbReference>
<evidence type="ECO:0000256" key="2">
    <source>
        <dbReference type="ARBA" id="ARBA00022771"/>
    </source>
</evidence>
<evidence type="ECO:0000313" key="7">
    <source>
        <dbReference type="Proteomes" id="UP000266841"/>
    </source>
</evidence>
<accession>K0RPS6</accession>
<keyword evidence="7" id="KW-1185">Reference proteome</keyword>
<evidence type="ECO:0000313" key="6">
    <source>
        <dbReference type="EMBL" id="EJK50901.1"/>
    </source>
</evidence>
<dbReference type="PROSITE" id="PS50865">
    <property type="entry name" value="ZF_MYND_2"/>
    <property type="match status" value="1"/>
</dbReference>
<dbReference type="OrthoDB" id="45756at2759"/>
<protein>
    <recommendedName>
        <fullName evidence="5">MYND-type domain-containing protein</fullName>
    </recommendedName>
</protein>
<dbReference type="PROSITE" id="PS01360">
    <property type="entry name" value="ZF_MYND_1"/>
    <property type="match status" value="1"/>
</dbReference>
<dbReference type="Proteomes" id="UP000266841">
    <property type="component" value="Unassembled WGS sequence"/>
</dbReference>
<name>K0RPS6_THAOC</name>
<evidence type="ECO:0000259" key="5">
    <source>
        <dbReference type="PROSITE" id="PS50865"/>
    </source>
</evidence>
<keyword evidence="1" id="KW-0479">Metal-binding</keyword>
<dbReference type="EMBL" id="AGNL01042650">
    <property type="protein sequence ID" value="EJK50901.1"/>
    <property type="molecule type" value="Genomic_DNA"/>
</dbReference>
<evidence type="ECO:0000256" key="3">
    <source>
        <dbReference type="ARBA" id="ARBA00022833"/>
    </source>
</evidence>
<gene>
    <name evidence="6" type="ORF">THAOC_29984</name>
</gene>
<keyword evidence="3" id="KW-0862">Zinc</keyword>
<reference evidence="6 7" key="1">
    <citation type="journal article" date="2012" name="Genome Biol.">
        <title>Genome and low-iron response of an oceanic diatom adapted to chronic iron limitation.</title>
        <authorList>
            <person name="Lommer M."/>
            <person name="Specht M."/>
            <person name="Roy A.S."/>
            <person name="Kraemer L."/>
            <person name="Andreson R."/>
            <person name="Gutowska M.A."/>
            <person name="Wolf J."/>
            <person name="Bergner S.V."/>
            <person name="Schilhabel M.B."/>
            <person name="Klostermeier U.C."/>
            <person name="Beiko R.G."/>
            <person name="Rosenstiel P."/>
            <person name="Hippler M."/>
            <person name="Laroche J."/>
        </authorList>
    </citation>
    <scope>NUCLEOTIDE SEQUENCE [LARGE SCALE GENOMIC DNA]</scope>
    <source>
        <strain evidence="6 7">CCMP1005</strain>
    </source>
</reference>
<dbReference type="GO" id="GO:0008270">
    <property type="term" value="F:zinc ion binding"/>
    <property type="evidence" value="ECO:0007669"/>
    <property type="project" value="UniProtKB-KW"/>
</dbReference>
<dbReference type="eggNOG" id="ENOG502SE8Q">
    <property type="taxonomic scope" value="Eukaryota"/>
</dbReference>
<feature type="domain" description="MYND-type" evidence="5">
    <location>
        <begin position="57"/>
        <end position="98"/>
    </location>
</feature>